<dbReference type="GO" id="GO:0043709">
    <property type="term" value="P:cell adhesion involved in single-species biofilm formation"/>
    <property type="evidence" value="ECO:0007669"/>
    <property type="project" value="TreeGrafter"/>
</dbReference>
<evidence type="ECO:0000259" key="4">
    <source>
        <dbReference type="PROSITE" id="PS50887"/>
    </source>
</evidence>
<evidence type="ECO:0000256" key="3">
    <source>
        <dbReference type="ARBA" id="ARBA00034247"/>
    </source>
</evidence>
<dbReference type="eggNOG" id="COG3706">
    <property type="taxonomic scope" value="Bacteria"/>
</dbReference>
<dbReference type="CDD" id="cd01949">
    <property type="entry name" value="GGDEF"/>
    <property type="match status" value="1"/>
</dbReference>
<dbReference type="KEGG" id="cja:CJA_2061"/>
<dbReference type="GO" id="GO:0005886">
    <property type="term" value="C:plasma membrane"/>
    <property type="evidence" value="ECO:0007669"/>
    <property type="project" value="TreeGrafter"/>
</dbReference>
<dbReference type="NCBIfam" id="TIGR00254">
    <property type="entry name" value="GGDEF"/>
    <property type="match status" value="1"/>
</dbReference>
<evidence type="ECO:0000256" key="2">
    <source>
        <dbReference type="ARBA" id="ARBA00012528"/>
    </source>
</evidence>
<dbReference type="AlphaFoldDB" id="B3PIC1"/>
<dbReference type="EMBL" id="CP000934">
    <property type="protein sequence ID" value="ACE86112.1"/>
    <property type="molecule type" value="Genomic_DNA"/>
</dbReference>
<accession>B3PIC1</accession>
<protein>
    <recommendedName>
        <fullName evidence="2">diguanylate cyclase</fullName>
        <ecNumber evidence="2">2.7.7.65</ecNumber>
    </recommendedName>
</protein>
<dbReference type="GO" id="GO:1902201">
    <property type="term" value="P:negative regulation of bacterial-type flagellum-dependent cell motility"/>
    <property type="evidence" value="ECO:0007669"/>
    <property type="project" value="TreeGrafter"/>
</dbReference>
<comment type="cofactor">
    <cofactor evidence="1">
        <name>Mg(2+)</name>
        <dbReference type="ChEBI" id="CHEBI:18420"/>
    </cofactor>
</comment>
<feature type="domain" description="GGDEF" evidence="4">
    <location>
        <begin position="189"/>
        <end position="322"/>
    </location>
</feature>
<dbReference type="Proteomes" id="UP000001036">
    <property type="component" value="Chromosome"/>
</dbReference>
<dbReference type="STRING" id="498211.CJA_2061"/>
<dbReference type="Pfam" id="PF08448">
    <property type="entry name" value="PAS_4"/>
    <property type="match status" value="1"/>
</dbReference>
<gene>
    <name evidence="5" type="ordered locus">CJA_2061</name>
</gene>
<dbReference type="PANTHER" id="PTHR45138">
    <property type="entry name" value="REGULATORY COMPONENTS OF SENSORY TRANSDUCTION SYSTEM"/>
    <property type="match status" value="1"/>
</dbReference>
<dbReference type="GO" id="GO:0052621">
    <property type="term" value="F:diguanylate cyclase activity"/>
    <property type="evidence" value="ECO:0007669"/>
    <property type="project" value="UniProtKB-EC"/>
</dbReference>
<dbReference type="EC" id="2.7.7.65" evidence="2"/>
<dbReference type="SUPFAM" id="SSF55073">
    <property type="entry name" value="Nucleotide cyclase"/>
    <property type="match status" value="1"/>
</dbReference>
<dbReference type="InterPro" id="IPR050469">
    <property type="entry name" value="Diguanylate_Cyclase"/>
</dbReference>
<dbReference type="Gene3D" id="3.30.70.270">
    <property type="match status" value="1"/>
</dbReference>
<name>B3PIC1_CELJU</name>
<dbReference type="PANTHER" id="PTHR45138:SF9">
    <property type="entry name" value="DIGUANYLATE CYCLASE DGCM-RELATED"/>
    <property type="match status" value="1"/>
</dbReference>
<evidence type="ECO:0000313" key="5">
    <source>
        <dbReference type="EMBL" id="ACE86112.1"/>
    </source>
</evidence>
<dbReference type="Pfam" id="PF00990">
    <property type="entry name" value="GGDEF"/>
    <property type="match status" value="1"/>
</dbReference>
<evidence type="ECO:0000313" key="6">
    <source>
        <dbReference type="Proteomes" id="UP000001036"/>
    </source>
</evidence>
<dbReference type="Gene3D" id="3.30.450.20">
    <property type="entry name" value="PAS domain"/>
    <property type="match status" value="1"/>
</dbReference>
<dbReference type="InterPro" id="IPR035965">
    <property type="entry name" value="PAS-like_dom_sf"/>
</dbReference>
<dbReference type="HOGENOM" id="CLU_000445_11_4_6"/>
<dbReference type="InterPro" id="IPR029787">
    <property type="entry name" value="Nucleotide_cyclase"/>
</dbReference>
<dbReference type="InterPro" id="IPR013656">
    <property type="entry name" value="PAS_4"/>
</dbReference>
<dbReference type="SUPFAM" id="SSF55785">
    <property type="entry name" value="PYP-like sensor domain (PAS domain)"/>
    <property type="match status" value="1"/>
</dbReference>
<evidence type="ECO:0000256" key="1">
    <source>
        <dbReference type="ARBA" id="ARBA00001946"/>
    </source>
</evidence>
<dbReference type="InterPro" id="IPR043128">
    <property type="entry name" value="Rev_trsase/Diguanyl_cyclase"/>
</dbReference>
<organism evidence="5 6">
    <name type="scientific">Cellvibrio japonicus (strain Ueda107)</name>
    <name type="common">Pseudomonas fluorescens subsp. cellulosa</name>
    <dbReference type="NCBI Taxonomy" id="498211"/>
    <lineage>
        <taxon>Bacteria</taxon>
        <taxon>Pseudomonadati</taxon>
        <taxon>Pseudomonadota</taxon>
        <taxon>Gammaproteobacteria</taxon>
        <taxon>Cellvibrionales</taxon>
        <taxon>Cellvibrionaceae</taxon>
        <taxon>Cellvibrio</taxon>
    </lineage>
</organism>
<sequence length="322" mass="37424">MAKRANPPENMKDIHWHMDILHNIDVGLIVLNERYEIEMWNNFMQNHSGKPPESVLGANLFSVFPELSEEWFCHKAQTVFVLHNATFTTWEQRPYLFRFPHYRPITGTADYMYQNSTIFPLVNTKGEVDHICVIIYDVTDTAVNKIAQQHANKQLQNLSRTDHLTSLFNRGYWELRLIQEFKRYDRYESPSSLIMLDIDHFKKINDNYGHTVGDEAIRCVSRVIKEQVRDLDIAGRYGGEEFGIILTSTNGDGACVIAERLRSIIEKQTVYAEGHEIHFTISLGVAELNDHMHDHRQWIEKADHALYKSKESGRNRCTLSAD</sequence>
<dbReference type="PROSITE" id="PS50887">
    <property type="entry name" value="GGDEF"/>
    <property type="match status" value="1"/>
</dbReference>
<reference evidence="5 6" key="1">
    <citation type="journal article" date="2008" name="J. Bacteriol.">
        <title>Insights into plant cell wall degradation from the genome sequence of the soil bacterium Cellvibrio japonicus.</title>
        <authorList>
            <person name="Deboy R.T."/>
            <person name="Mongodin E.F."/>
            <person name="Fouts D.E."/>
            <person name="Tailford L.E."/>
            <person name="Khouri H."/>
            <person name="Emerson J.B."/>
            <person name="Mohamoud Y."/>
            <person name="Watkins K."/>
            <person name="Henrissat B."/>
            <person name="Gilbert H.J."/>
            <person name="Nelson K.E."/>
        </authorList>
    </citation>
    <scope>NUCLEOTIDE SEQUENCE [LARGE SCALE GENOMIC DNA]</scope>
    <source>
        <strain evidence="5 6">Ueda107</strain>
    </source>
</reference>
<dbReference type="InterPro" id="IPR000160">
    <property type="entry name" value="GGDEF_dom"/>
</dbReference>
<comment type="catalytic activity">
    <reaction evidence="3">
        <text>2 GTP = 3',3'-c-di-GMP + 2 diphosphate</text>
        <dbReference type="Rhea" id="RHEA:24898"/>
        <dbReference type="ChEBI" id="CHEBI:33019"/>
        <dbReference type="ChEBI" id="CHEBI:37565"/>
        <dbReference type="ChEBI" id="CHEBI:58805"/>
        <dbReference type="EC" id="2.7.7.65"/>
    </reaction>
</comment>
<proteinExistence type="predicted"/>
<dbReference type="FunFam" id="3.30.70.270:FF:000001">
    <property type="entry name" value="Diguanylate cyclase domain protein"/>
    <property type="match status" value="1"/>
</dbReference>
<keyword evidence="6" id="KW-1185">Reference proteome</keyword>
<dbReference type="SMART" id="SM00267">
    <property type="entry name" value="GGDEF"/>
    <property type="match status" value="1"/>
</dbReference>
<dbReference type="RefSeq" id="WP_012487668.1">
    <property type="nucleotide sequence ID" value="NC_010995.1"/>
</dbReference>